<evidence type="ECO:0000313" key="2">
    <source>
        <dbReference type="Proteomes" id="UP000193118"/>
    </source>
</evidence>
<accession>A0A1X3CVB4</accession>
<keyword evidence="2" id="KW-1185">Reference proteome</keyword>
<evidence type="ECO:0000313" key="1">
    <source>
        <dbReference type="EMBL" id="OSI11361.1"/>
    </source>
</evidence>
<organism evidence="1 2">
    <name type="scientific">Neisseria dentiae</name>
    <dbReference type="NCBI Taxonomy" id="194197"/>
    <lineage>
        <taxon>Bacteria</taxon>
        <taxon>Pseudomonadati</taxon>
        <taxon>Pseudomonadota</taxon>
        <taxon>Betaproteobacteria</taxon>
        <taxon>Neisseriales</taxon>
        <taxon>Neisseriaceae</taxon>
        <taxon>Neisseria</taxon>
    </lineage>
</organism>
<protein>
    <submittedName>
        <fullName evidence="1">YbaB/EbfC family nucleoid-associated protein</fullName>
    </submittedName>
</protein>
<dbReference type="EMBL" id="MTBO01000157">
    <property type="protein sequence ID" value="OSI11361.1"/>
    <property type="molecule type" value="Genomic_DNA"/>
</dbReference>
<feature type="non-terminal residue" evidence="1">
    <location>
        <position position="1"/>
    </location>
</feature>
<name>A0A1X3CVB4_9NEIS</name>
<dbReference type="AlphaFoldDB" id="A0A1X3CVB4"/>
<sequence length="27" mass="2948">NKAEETTNKTMGVFTQGLPAGMGDFFR</sequence>
<dbReference type="Proteomes" id="UP000193118">
    <property type="component" value="Unassembled WGS sequence"/>
</dbReference>
<reference evidence="2" key="1">
    <citation type="submission" date="2017-01" db="EMBL/GenBank/DDBJ databases">
        <authorList>
            <person name="Wolfgang W.J."/>
            <person name="Cole J."/>
            <person name="Wroblewski D."/>
            <person name="Mcginnis J."/>
            <person name="Musser K.A."/>
        </authorList>
    </citation>
    <scope>NUCLEOTIDE SEQUENCE [LARGE SCALE GENOMIC DNA]</scope>
    <source>
        <strain evidence="2">DSM 19151</strain>
    </source>
</reference>
<comment type="caution">
    <text evidence="1">The sequence shown here is derived from an EMBL/GenBank/DDBJ whole genome shotgun (WGS) entry which is preliminary data.</text>
</comment>
<gene>
    <name evidence="1" type="ORF">BWD09_13670</name>
</gene>
<proteinExistence type="predicted"/>